<keyword evidence="2" id="KW-1185">Reference proteome</keyword>
<organism evidence="1 2">
    <name type="scientific">Debaryomyces hansenii (strain ATCC 36239 / CBS 767 / BCRC 21394 / JCM 1990 / NBRC 0083 / IGC 2968)</name>
    <name type="common">Yeast</name>
    <name type="synonym">Torulaspora hansenii</name>
    <dbReference type="NCBI Taxonomy" id="284592"/>
    <lineage>
        <taxon>Eukaryota</taxon>
        <taxon>Fungi</taxon>
        <taxon>Dikarya</taxon>
        <taxon>Ascomycota</taxon>
        <taxon>Saccharomycotina</taxon>
        <taxon>Pichiomycetes</taxon>
        <taxon>Debaryomycetaceae</taxon>
        <taxon>Debaryomyces</taxon>
    </lineage>
</organism>
<dbReference type="Proteomes" id="UP000000599">
    <property type="component" value="Chromosome E"/>
</dbReference>
<evidence type="ECO:0000313" key="1">
    <source>
        <dbReference type="EMBL" id="CAG87800.2"/>
    </source>
</evidence>
<dbReference type="HOGENOM" id="CLU_2003842_0_0_1"/>
<dbReference type="RefSeq" id="XP_459573.2">
    <property type="nucleotide sequence ID" value="XM_459573.1"/>
</dbReference>
<dbReference type="AlphaFoldDB" id="Q6BQE7"/>
<reference evidence="1 2" key="1">
    <citation type="journal article" date="2004" name="Nature">
        <title>Genome evolution in yeasts.</title>
        <authorList>
            <consortium name="Genolevures"/>
            <person name="Dujon B."/>
            <person name="Sherman D."/>
            <person name="Fischer G."/>
            <person name="Durrens P."/>
            <person name="Casaregola S."/>
            <person name="Lafontaine I."/>
            <person name="de Montigny J."/>
            <person name="Marck C."/>
            <person name="Neuveglise C."/>
            <person name="Talla E."/>
            <person name="Goffard N."/>
            <person name="Frangeul L."/>
            <person name="Aigle M."/>
            <person name="Anthouard V."/>
            <person name="Babour A."/>
            <person name="Barbe V."/>
            <person name="Barnay S."/>
            <person name="Blanchin S."/>
            <person name="Beckerich J.M."/>
            <person name="Beyne E."/>
            <person name="Bleykasten C."/>
            <person name="Boisrame A."/>
            <person name="Boyer J."/>
            <person name="Cattolico L."/>
            <person name="Confanioleri F."/>
            <person name="de Daruvar A."/>
            <person name="Despons L."/>
            <person name="Fabre E."/>
            <person name="Fairhead C."/>
            <person name="Ferry-Dumazet H."/>
            <person name="Groppi A."/>
            <person name="Hantraye F."/>
            <person name="Hennequin C."/>
            <person name="Jauniaux N."/>
            <person name="Joyet P."/>
            <person name="Kachouri R."/>
            <person name="Kerrest A."/>
            <person name="Koszul R."/>
            <person name="Lemaire M."/>
            <person name="Lesur I."/>
            <person name="Ma L."/>
            <person name="Muller H."/>
            <person name="Nicaud J.M."/>
            <person name="Nikolski M."/>
            <person name="Oztas S."/>
            <person name="Ozier-Kalogeropoulos O."/>
            <person name="Pellenz S."/>
            <person name="Potier S."/>
            <person name="Richard G.F."/>
            <person name="Straub M.L."/>
            <person name="Suleau A."/>
            <person name="Swennene D."/>
            <person name="Tekaia F."/>
            <person name="Wesolowski-Louvel M."/>
            <person name="Westhof E."/>
            <person name="Wirth B."/>
            <person name="Zeniou-Meyer M."/>
            <person name="Zivanovic I."/>
            <person name="Bolotin-Fukuhara M."/>
            <person name="Thierry A."/>
            <person name="Bouchier C."/>
            <person name="Caudron B."/>
            <person name="Scarpelli C."/>
            <person name="Gaillardin C."/>
            <person name="Weissenbach J."/>
            <person name="Wincker P."/>
            <person name="Souciet J.L."/>
        </authorList>
    </citation>
    <scope>NUCLEOTIDE SEQUENCE [LARGE SCALE GENOMIC DNA]</scope>
    <source>
        <strain evidence="2">ATCC 36239 / CBS 767 / BCRC 21394 / JCM 1990 / NBRC 0083 / IGC 2968</strain>
    </source>
</reference>
<proteinExistence type="predicted"/>
<dbReference type="VEuPathDB" id="FungiDB:DEHA2E05764g"/>
<gene>
    <name evidence="1" type="ordered locus">DEHA2E05764g</name>
</gene>
<dbReference type="InParanoid" id="Q6BQE7"/>
<evidence type="ECO:0000313" key="2">
    <source>
        <dbReference type="Proteomes" id="UP000000599"/>
    </source>
</evidence>
<sequence length="124" mass="14184">MSSYKVNMEHPYLSLSKILTPVSLIKRLLSVLAPFYLHPYVLYSADLTQLFGRILQQPFLFDQNFGADAHMLYARPKIGVNFADVNNSYGFTSYMLLLHSLLLRLTIIHIHSSSDLVFTSRKST</sequence>
<name>Q6BQE7_DEBHA</name>
<accession>Q6BQE7</accession>
<dbReference type="EMBL" id="CR382137">
    <property type="protein sequence ID" value="CAG87800.2"/>
    <property type="molecule type" value="Genomic_DNA"/>
</dbReference>
<dbReference type="GeneID" id="2902382"/>
<dbReference type="KEGG" id="dha:DEHA2E05764g"/>
<protein>
    <submittedName>
        <fullName evidence="1">DEHA2E05764p</fullName>
    </submittedName>
</protein>